<evidence type="ECO:0000256" key="1">
    <source>
        <dbReference type="ARBA" id="ARBA00005417"/>
    </source>
</evidence>
<dbReference type="InterPro" id="IPR003593">
    <property type="entry name" value="AAA+_ATPase"/>
</dbReference>
<dbReference type="InterPro" id="IPR003439">
    <property type="entry name" value="ABC_transporter-like_ATP-bd"/>
</dbReference>
<dbReference type="PANTHER" id="PTHR43776">
    <property type="entry name" value="TRANSPORT ATP-BINDING PROTEIN"/>
    <property type="match status" value="1"/>
</dbReference>
<reference evidence="6" key="2">
    <citation type="submission" date="2021-04" db="EMBL/GenBank/DDBJ databases">
        <authorList>
            <person name="Gilroy R."/>
        </authorList>
    </citation>
    <scope>NUCLEOTIDE SEQUENCE</scope>
    <source>
        <strain evidence="6">ChiGjej4B4-7305</strain>
    </source>
</reference>
<keyword evidence="4 6" id="KW-0067">ATP-binding</keyword>
<dbReference type="Proteomes" id="UP000824037">
    <property type="component" value="Unassembled WGS sequence"/>
</dbReference>
<name>A0A9D2ECR0_9MICO</name>
<comment type="similarity">
    <text evidence="1">Belongs to the ABC transporter superfamily.</text>
</comment>
<dbReference type="PROSITE" id="PS50893">
    <property type="entry name" value="ABC_TRANSPORTER_2"/>
    <property type="match status" value="1"/>
</dbReference>
<evidence type="ECO:0000256" key="4">
    <source>
        <dbReference type="ARBA" id="ARBA00022840"/>
    </source>
</evidence>
<dbReference type="GO" id="GO:0055085">
    <property type="term" value="P:transmembrane transport"/>
    <property type="evidence" value="ECO:0007669"/>
    <property type="project" value="UniProtKB-ARBA"/>
</dbReference>
<dbReference type="PANTHER" id="PTHR43776:SF7">
    <property type="entry name" value="D,D-DIPEPTIDE TRANSPORT ATP-BINDING PROTEIN DDPF-RELATED"/>
    <property type="match status" value="1"/>
</dbReference>
<proteinExistence type="inferred from homology"/>
<gene>
    <name evidence="6" type="ORF">H9815_04600</name>
</gene>
<evidence type="ECO:0000259" key="5">
    <source>
        <dbReference type="PROSITE" id="PS50893"/>
    </source>
</evidence>
<keyword evidence="2" id="KW-0813">Transport</keyword>
<dbReference type="InterPro" id="IPR017871">
    <property type="entry name" value="ABC_transporter-like_CS"/>
</dbReference>
<dbReference type="SMART" id="SM00382">
    <property type="entry name" value="AAA"/>
    <property type="match status" value="1"/>
</dbReference>
<accession>A0A9D2ECR0</accession>
<protein>
    <submittedName>
        <fullName evidence="6">ATP-binding cassette domain-containing protein</fullName>
    </submittedName>
</protein>
<dbReference type="EMBL" id="DXBY01000075">
    <property type="protein sequence ID" value="HIZ35035.1"/>
    <property type="molecule type" value="Genomic_DNA"/>
</dbReference>
<dbReference type="InterPro" id="IPR050319">
    <property type="entry name" value="ABC_transp_ATP-bind"/>
</dbReference>
<evidence type="ECO:0000313" key="7">
    <source>
        <dbReference type="Proteomes" id="UP000824037"/>
    </source>
</evidence>
<comment type="caution">
    <text evidence="6">The sequence shown here is derived from an EMBL/GenBank/DDBJ whole genome shotgun (WGS) entry which is preliminary data.</text>
</comment>
<keyword evidence="3" id="KW-0547">Nucleotide-binding</keyword>
<evidence type="ECO:0000256" key="3">
    <source>
        <dbReference type="ARBA" id="ARBA00022741"/>
    </source>
</evidence>
<dbReference type="PROSITE" id="PS00211">
    <property type="entry name" value="ABC_TRANSPORTER_1"/>
    <property type="match status" value="1"/>
</dbReference>
<sequence>MAAGSVLQARDVRGGYPGNEVLQGIDLTITAGDAPVGIVGPSGAGKTTLARLLRGALTPTGGQVTFDGRPVHRMRGKPGKVFRADVRFMSQDSMTITDPRMTVASSLRTALKEARKAGRTHATTTAELLDAVALPEHFADRAMLTLSGGERQRVALATALATRPQILVLDEPFTAVDPGSRGRMARRLGDLFSQLGTAAVVISHDLELVERMCPSIHFLAEGRFVASGPLSEVLAASEHEAIRELAEAAPLAVQRFR</sequence>
<dbReference type="AlphaFoldDB" id="A0A9D2ECR0"/>
<dbReference type="Pfam" id="PF00005">
    <property type="entry name" value="ABC_tran"/>
    <property type="match status" value="1"/>
</dbReference>
<dbReference type="SUPFAM" id="SSF52540">
    <property type="entry name" value="P-loop containing nucleoside triphosphate hydrolases"/>
    <property type="match status" value="1"/>
</dbReference>
<dbReference type="GO" id="GO:0016887">
    <property type="term" value="F:ATP hydrolysis activity"/>
    <property type="evidence" value="ECO:0007669"/>
    <property type="project" value="InterPro"/>
</dbReference>
<dbReference type="InterPro" id="IPR027417">
    <property type="entry name" value="P-loop_NTPase"/>
</dbReference>
<evidence type="ECO:0000256" key="2">
    <source>
        <dbReference type="ARBA" id="ARBA00022448"/>
    </source>
</evidence>
<dbReference type="GO" id="GO:0005524">
    <property type="term" value="F:ATP binding"/>
    <property type="evidence" value="ECO:0007669"/>
    <property type="project" value="UniProtKB-KW"/>
</dbReference>
<dbReference type="Gene3D" id="3.40.50.300">
    <property type="entry name" value="P-loop containing nucleotide triphosphate hydrolases"/>
    <property type="match status" value="1"/>
</dbReference>
<feature type="domain" description="ABC transporter" evidence="5">
    <location>
        <begin position="7"/>
        <end position="246"/>
    </location>
</feature>
<evidence type="ECO:0000313" key="6">
    <source>
        <dbReference type="EMBL" id="HIZ35035.1"/>
    </source>
</evidence>
<reference evidence="6" key="1">
    <citation type="journal article" date="2021" name="PeerJ">
        <title>Extensive microbial diversity within the chicken gut microbiome revealed by metagenomics and culture.</title>
        <authorList>
            <person name="Gilroy R."/>
            <person name="Ravi A."/>
            <person name="Getino M."/>
            <person name="Pursley I."/>
            <person name="Horton D.L."/>
            <person name="Alikhan N.F."/>
            <person name="Baker D."/>
            <person name="Gharbi K."/>
            <person name="Hall N."/>
            <person name="Watson M."/>
            <person name="Adriaenssens E.M."/>
            <person name="Foster-Nyarko E."/>
            <person name="Jarju S."/>
            <person name="Secka A."/>
            <person name="Antonio M."/>
            <person name="Oren A."/>
            <person name="Chaudhuri R.R."/>
            <person name="La Ragione R."/>
            <person name="Hildebrand F."/>
            <person name="Pallen M.J."/>
        </authorList>
    </citation>
    <scope>NUCLEOTIDE SEQUENCE</scope>
    <source>
        <strain evidence="6">ChiGjej4B4-7305</strain>
    </source>
</reference>
<organism evidence="6 7">
    <name type="scientific">Candidatus Ruania gallistercoris</name>
    <dbReference type="NCBI Taxonomy" id="2838746"/>
    <lineage>
        <taxon>Bacteria</taxon>
        <taxon>Bacillati</taxon>
        <taxon>Actinomycetota</taxon>
        <taxon>Actinomycetes</taxon>
        <taxon>Micrococcales</taxon>
        <taxon>Ruaniaceae</taxon>
        <taxon>Ruania</taxon>
    </lineage>
</organism>